<proteinExistence type="predicted"/>
<dbReference type="EMBL" id="BGZK01000225">
    <property type="protein sequence ID" value="GBP29831.1"/>
    <property type="molecule type" value="Genomic_DNA"/>
</dbReference>
<evidence type="ECO:0000313" key="2">
    <source>
        <dbReference type="Proteomes" id="UP000299102"/>
    </source>
</evidence>
<reference evidence="1 2" key="1">
    <citation type="journal article" date="2019" name="Commun. Biol.">
        <title>The bagworm genome reveals a unique fibroin gene that provides high tensile strength.</title>
        <authorList>
            <person name="Kono N."/>
            <person name="Nakamura H."/>
            <person name="Ohtoshi R."/>
            <person name="Tomita M."/>
            <person name="Numata K."/>
            <person name="Arakawa K."/>
        </authorList>
    </citation>
    <scope>NUCLEOTIDE SEQUENCE [LARGE SCALE GENOMIC DNA]</scope>
</reference>
<organism evidence="1 2">
    <name type="scientific">Eumeta variegata</name>
    <name type="common">Bagworm moth</name>
    <name type="synonym">Eumeta japonica</name>
    <dbReference type="NCBI Taxonomy" id="151549"/>
    <lineage>
        <taxon>Eukaryota</taxon>
        <taxon>Metazoa</taxon>
        <taxon>Ecdysozoa</taxon>
        <taxon>Arthropoda</taxon>
        <taxon>Hexapoda</taxon>
        <taxon>Insecta</taxon>
        <taxon>Pterygota</taxon>
        <taxon>Neoptera</taxon>
        <taxon>Endopterygota</taxon>
        <taxon>Lepidoptera</taxon>
        <taxon>Glossata</taxon>
        <taxon>Ditrysia</taxon>
        <taxon>Tineoidea</taxon>
        <taxon>Psychidae</taxon>
        <taxon>Oiketicinae</taxon>
        <taxon>Eumeta</taxon>
    </lineage>
</organism>
<protein>
    <submittedName>
        <fullName evidence="1">Uncharacterized protein</fullName>
    </submittedName>
</protein>
<sequence>MIQWNNNSASRSTVIACRSNAQKHVPRKLRLCLIADGGVRVLSDRAFLRSSPIGEPNPRIIILPAPRQCKNPREGYGGHT</sequence>
<accession>A0A4C1UTN8</accession>
<gene>
    <name evidence="1" type="ORF">EVAR_20160_1</name>
</gene>
<comment type="caution">
    <text evidence="1">The sequence shown here is derived from an EMBL/GenBank/DDBJ whole genome shotgun (WGS) entry which is preliminary data.</text>
</comment>
<keyword evidence="2" id="KW-1185">Reference proteome</keyword>
<dbReference type="Proteomes" id="UP000299102">
    <property type="component" value="Unassembled WGS sequence"/>
</dbReference>
<name>A0A4C1UTN8_EUMVA</name>
<dbReference type="AlphaFoldDB" id="A0A4C1UTN8"/>
<evidence type="ECO:0000313" key="1">
    <source>
        <dbReference type="EMBL" id="GBP29831.1"/>
    </source>
</evidence>